<dbReference type="OrthoDB" id="413008at2759"/>
<keyword evidence="3" id="KW-0812">Transmembrane</keyword>
<dbReference type="Pfam" id="PF06738">
    <property type="entry name" value="ThrE"/>
    <property type="match status" value="1"/>
</dbReference>
<evidence type="ECO:0000256" key="2">
    <source>
        <dbReference type="SAM" id="MobiDB-lite"/>
    </source>
</evidence>
<feature type="transmembrane region" description="Helical" evidence="3">
    <location>
        <begin position="538"/>
        <end position="557"/>
    </location>
</feature>
<proteinExistence type="inferred from homology"/>
<evidence type="ECO:0000313" key="5">
    <source>
        <dbReference type="EMBL" id="ORY38845.1"/>
    </source>
</evidence>
<dbReference type="EMBL" id="MCGO01000042">
    <property type="protein sequence ID" value="ORY38845.1"/>
    <property type="molecule type" value="Genomic_DNA"/>
</dbReference>
<feature type="transmembrane region" description="Helical" evidence="3">
    <location>
        <begin position="577"/>
        <end position="603"/>
    </location>
</feature>
<gene>
    <name evidence="5" type="ORF">BCR33DRAFT_720513</name>
</gene>
<dbReference type="InterPro" id="IPR051361">
    <property type="entry name" value="ThrE/Ser_Exporter"/>
</dbReference>
<feature type="transmembrane region" description="Helical" evidence="3">
    <location>
        <begin position="334"/>
        <end position="350"/>
    </location>
</feature>
<name>A0A1Y2BXN2_9FUNG</name>
<reference evidence="5 6" key="1">
    <citation type="submission" date="2016-07" db="EMBL/GenBank/DDBJ databases">
        <title>Pervasive Adenine N6-methylation of Active Genes in Fungi.</title>
        <authorList>
            <consortium name="DOE Joint Genome Institute"/>
            <person name="Mondo S.J."/>
            <person name="Dannebaum R.O."/>
            <person name="Kuo R.C."/>
            <person name="Labutti K."/>
            <person name="Haridas S."/>
            <person name="Kuo A."/>
            <person name="Salamov A."/>
            <person name="Ahrendt S.R."/>
            <person name="Lipzen A."/>
            <person name="Sullivan W."/>
            <person name="Andreopoulos W.B."/>
            <person name="Clum A."/>
            <person name="Lindquist E."/>
            <person name="Daum C."/>
            <person name="Ramamoorthy G.K."/>
            <person name="Gryganskyi A."/>
            <person name="Culley D."/>
            <person name="Magnuson J.K."/>
            <person name="James T.Y."/>
            <person name="O'Malley M.A."/>
            <person name="Stajich J.E."/>
            <person name="Spatafora J.W."/>
            <person name="Visel A."/>
            <person name="Grigoriev I.V."/>
        </authorList>
    </citation>
    <scope>NUCLEOTIDE SEQUENCE [LARGE SCALE GENOMIC DNA]</scope>
    <source>
        <strain evidence="5 6">JEL800</strain>
    </source>
</reference>
<sequence length="615" mass="66307">MTSTSSSIPSMSTDASSTIPPAPTYPITRPEAVANNDKPGHHHHHPTSRSHTLNSTTAFTAPTTTTTTFLVSEAELLNQRVPDPTMHTETTPSIFPSLNLDDKHELEEAADVLGIDSPNNVQKVMKEMGISPWAAVLAVGSSVAAPFADVTSETVKDAGTVETGFTPRRSNLKTGKLFKQGLSVESDATSNTCSLGNMRVKRQFILKLARYFHQYGCPSHRFEYHMEQVSKKLNVKAEFSLLPSLIMISFEDENGESNTQLIKVSGGINMGKLAQVNALCLTLTQGLIDCREAHEMLDAIRAKRDYSDMLIQVTYPMCGFGVALLLFNLTWLEAGIAAFLGLILGVVSILSEKYSGFGYLFEFFGSLIATFVARSMQAPLHNYCFDYVKVTLSSLAVFVPGLSLTIAIIELSTKNIVSGTVRLIGALFTSMLYGFGMTLGSALVLWDNTSPTNPTCEPTSPLWAILFLIPLAMSVNVIFQSNRHQWPIMTLASALGYAAYQFFTTIPSLSAQPTAVTALAGLVIGLTGNIYSRLTNDVAVAPIFSAIMLQVPGALSVKSTLGLFVGNGSTPSHGIDGVSFTFSMLTIGMSLSMGLFISTMLVWPISGPKSKFLAI</sequence>
<protein>
    <submittedName>
        <fullName evidence="5">DUF1212-domain-containing protein</fullName>
    </submittedName>
</protein>
<comment type="caution">
    <text evidence="5">The sequence shown here is derived from an EMBL/GenBank/DDBJ whole genome shotgun (WGS) entry which is preliminary data.</text>
</comment>
<keyword evidence="6" id="KW-1185">Reference proteome</keyword>
<accession>A0A1Y2BXN2</accession>
<keyword evidence="3" id="KW-1133">Transmembrane helix</keyword>
<feature type="domain" description="Threonine/serine exporter-like N-terminal" evidence="4">
    <location>
        <begin position="203"/>
        <end position="443"/>
    </location>
</feature>
<feature type="transmembrane region" description="Helical" evidence="3">
    <location>
        <begin position="388"/>
        <end position="411"/>
    </location>
</feature>
<dbReference type="AlphaFoldDB" id="A0A1Y2BXN2"/>
<dbReference type="STRING" id="329046.A0A1Y2BXN2"/>
<dbReference type="GO" id="GO:0022857">
    <property type="term" value="F:transmembrane transporter activity"/>
    <property type="evidence" value="ECO:0007669"/>
    <property type="project" value="InterPro"/>
</dbReference>
<dbReference type="InterPro" id="IPR010619">
    <property type="entry name" value="ThrE-like_N"/>
</dbReference>
<feature type="transmembrane region" description="Helical" evidence="3">
    <location>
        <begin position="357"/>
        <end position="376"/>
    </location>
</feature>
<keyword evidence="3" id="KW-0472">Membrane</keyword>
<evidence type="ECO:0000256" key="3">
    <source>
        <dbReference type="SAM" id="Phobius"/>
    </source>
</evidence>
<dbReference type="PANTHER" id="PTHR31082">
    <property type="entry name" value="PHEROMONE-REGULATED MEMBRANE PROTEIN 10"/>
    <property type="match status" value="1"/>
</dbReference>
<feature type="region of interest" description="Disordered" evidence="2">
    <location>
        <begin position="1"/>
        <end position="56"/>
    </location>
</feature>
<evidence type="ECO:0000259" key="4">
    <source>
        <dbReference type="Pfam" id="PF06738"/>
    </source>
</evidence>
<evidence type="ECO:0000313" key="6">
    <source>
        <dbReference type="Proteomes" id="UP000193642"/>
    </source>
</evidence>
<dbReference type="Proteomes" id="UP000193642">
    <property type="component" value="Unassembled WGS sequence"/>
</dbReference>
<feature type="transmembrane region" description="Helical" evidence="3">
    <location>
        <begin position="509"/>
        <end position="531"/>
    </location>
</feature>
<comment type="similarity">
    <text evidence="1">Belongs to the ThrE exporter (TC 2.A.79) family.</text>
</comment>
<feature type="transmembrane region" description="Helical" evidence="3">
    <location>
        <begin position="486"/>
        <end position="503"/>
    </location>
</feature>
<organism evidence="5 6">
    <name type="scientific">Rhizoclosmatium globosum</name>
    <dbReference type="NCBI Taxonomy" id="329046"/>
    <lineage>
        <taxon>Eukaryota</taxon>
        <taxon>Fungi</taxon>
        <taxon>Fungi incertae sedis</taxon>
        <taxon>Chytridiomycota</taxon>
        <taxon>Chytridiomycota incertae sedis</taxon>
        <taxon>Chytridiomycetes</taxon>
        <taxon>Chytridiales</taxon>
        <taxon>Chytriomycetaceae</taxon>
        <taxon>Rhizoclosmatium</taxon>
    </lineage>
</organism>
<feature type="transmembrane region" description="Helical" evidence="3">
    <location>
        <begin position="423"/>
        <end position="446"/>
    </location>
</feature>
<dbReference type="PANTHER" id="PTHR31082:SF4">
    <property type="entry name" value="PHEROMONE-REGULATED MEMBRANE PROTEIN 10"/>
    <property type="match status" value="1"/>
</dbReference>
<feature type="compositionally biased region" description="Low complexity" evidence="2">
    <location>
        <begin position="1"/>
        <end position="18"/>
    </location>
</feature>
<evidence type="ECO:0000256" key="1">
    <source>
        <dbReference type="ARBA" id="ARBA00034125"/>
    </source>
</evidence>
<feature type="transmembrane region" description="Helical" evidence="3">
    <location>
        <begin position="461"/>
        <end position="479"/>
    </location>
</feature>